<feature type="transmembrane region" description="Helical" evidence="2">
    <location>
        <begin position="52"/>
        <end position="73"/>
    </location>
</feature>
<feature type="region of interest" description="Disordered" evidence="1">
    <location>
        <begin position="209"/>
        <end position="252"/>
    </location>
</feature>
<dbReference type="RefSeq" id="WP_081845026.1">
    <property type="nucleotide sequence ID" value="NZ_JALN02000001.1"/>
</dbReference>
<dbReference type="OrthoDB" id="3392476at2"/>
<feature type="transmembrane region" description="Helical" evidence="2">
    <location>
        <begin position="182"/>
        <end position="203"/>
    </location>
</feature>
<dbReference type="eggNOG" id="ENOG5033ZN1">
    <property type="taxonomic scope" value="Bacteria"/>
</dbReference>
<evidence type="ECO:0000313" key="3">
    <source>
        <dbReference type="EMBL" id="KDE98872.1"/>
    </source>
</evidence>
<feature type="transmembrane region" description="Helical" evidence="2">
    <location>
        <begin position="148"/>
        <end position="170"/>
    </location>
</feature>
<feature type="compositionally biased region" description="Basic and acidic residues" evidence="1">
    <location>
        <begin position="209"/>
        <end position="219"/>
    </location>
</feature>
<feature type="compositionally biased region" description="Basic and acidic residues" evidence="1">
    <location>
        <begin position="241"/>
        <end position="252"/>
    </location>
</feature>
<keyword evidence="4" id="KW-1185">Reference proteome</keyword>
<feature type="transmembrane region" description="Helical" evidence="2">
    <location>
        <begin position="116"/>
        <end position="136"/>
    </location>
</feature>
<dbReference type="EMBL" id="JALN02000001">
    <property type="protein sequence ID" value="KDE98872.1"/>
    <property type="molecule type" value="Genomic_DNA"/>
</dbReference>
<evidence type="ECO:0000256" key="2">
    <source>
        <dbReference type="SAM" id="Phobius"/>
    </source>
</evidence>
<keyword evidence="2" id="KW-1133">Transmembrane helix</keyword>
<dbReference type="InterPro" id="IPR009339">
    <property type="entry name" value="DUF998"/>
</dbReference>
<name>A0A064CJB7_9MYCO</name>
<evidence type="ECO:0008006" key="5">
    <source>
        <dbReference type="Google" id="ProtNLM"/>
    </source>
</evidence>
<keyword evidence="2" id="KW-0812">Transmembrane</keyword>
<dbReference type="STRING" id="1440774.Y900_007900"/>
<comment type="caution">
    <text evidence="3">The sequence shown here is derived from an EMBL/GenBank/DDBJ whole genome shotgun (WGS) entry which is preliminary data.</text>
</comment>
<gene>
    <name evidence="3" type="ORF">Y900_007900</name>
</gene>
<proteinExistence type="predicted"/>
<protein>
    <recommendedName>
        <fullName evidence="5">DUF998 domain-containing protein</fullName>
    </recommendedName>
</protein>
<dbReference type="Proteomes" id="UP000022835">
    <property type="component" value="Unassembled WGS sequence"/>
</dbReference>
<evidence type="ECO:0000313" key="4">
    <source>
        <dbReference type="Proteomes" id="UP000022835"/>
    </source>
</evidence>
<organism evidence="3 4">
    <name type="scientific">Mycolicibacterium aromaticivorans JS19b1 = JCM 16368</name>
    <dbReference type="NCBI Taxonomy" id="1440774"/>
    <lineage>
        <taxon>Bacteria</taxon>
        <taxon>Bacillati</taxon>
        <taxon>Actinomycetota</taxon>
        <taxon>Actinomycetes</taxon>
        <taxon>Mycobacteriales</taxon>
        <taxon>Mycobacteriaceae</taxon>
        <taxon>Mycolicibacterium</taxon>
    </lineage>
</organism>
<evidence type="ECO:0000256" key="1">
    <source>
        <dbReference type="SAM" id="MobiDB-lite"/>
    </source>
</evidence>
<sequence length="252" mass="26575">MERALGWMGVFGSAFAIVAVLALDATLGGQHIRGGRLRAATISEYVYTSGGAAFVAAVLILAVASAALLHGLIRAGRVRLRSAGSVLMMLWVVGLLGVVAFPKHNWVTGPSASGTVHRLATLLAFVALPLAVLLIARGRDVTVRAARWFTAVGIGWLAVLFGAIAVGVATGRPWWKLIPLGVVERGIAGFEVAALIALGLWLVRGERADPPRERQASSRRERHRHSTSGPRVPAGRSVPPQDRDPHDPGPAP</sequence>
<dbReference type="AlphaFoldDB" id="A0A064CJB7"/>
<feature type="transmembrane region" description="Helical" evidence="2">
    <location>
        <begin position="85"/>
        <end position="104"/>
    </location>
</feature>
<dbReference type="Pfam" id="PF06197">
    <property type="entry name" value="DUF998"/>
    <property type="match status" value="1"/>
</dbReference>
<reference evidence="3" key="1">
    <citation type="submission" date="2014-05" db="EMBL/GenBank/DDBJ databases">
        <title>Genome sequence of Mycobacterium aromaticivorans strain JS19b1T (= DSM 45407T).</title>
        <authorList>
            <person name="Kwak Y."/>
            <person name="Park G.-S."/>
            <person name="Li Q.X."/>
            <person name="Lee S.-E."/>
            <person name="Shin J.-H."/>
        </authorList>
    </citation>
    <scope>NUCLEOTIDE SEQUENCE [LARGE SCALE GENOMIC DNA]</scope>
    <source>
        <strain evidence="3">JS19b1</strain>
    </source>
</reference>
<accession>A0A064CJB7</accession>
<keyword evidence="2" id="KW-0472">Membrane</keyword>